<dbReference type="EMBL" id="CP099959">
    <property type="protein sequence ID" value="XCC57666.1"/>
    <property type="molecule type" value="Genomic_DNA"/>
</dbReference>
<dbReference type="GO" id="GO:0005524">
    <property type="term" value="F:ATP binding"/>
    <property type="evidence" value="ECO:0007669"/>
    <property type="project" value="UniProtKB-KW"/>
</dbReference>
<sequence length="377" mass="42719">MKIYQVGGAVRDRLLGLPVHDIDYVVVGSSVEEMLANGFRPVGSHFPVFLHPQTQHDYALARTERKTAPGHQGFVFHADPSIRLEDDLKRRDLTINAIAQEVNASGELIGDLIDPYQGKADLEQGIFRHLSNAFSEDPLRVLRVARFAARFPKFNIAPETLVLMKSMVHNGELKTLSKERVWQELAKAFISQAPECFIEVLEQCDALEEIWPNALVKQWQHMSSRKEILAQLHQAVTVYPELDKRLAIVLKRLKRSEIVDWASGLRVPNDITEYCLLTADFEACRHSPIHPQIALDLFNRSDVWRKPKRFIEVLRLADTLGIDIQEWQNLMEAALQIDGGQIAAEISQQGISTNHGTQIHQALAHARLMAITRTLDQ</sequence>
<evidence type="ECO:0000256" key="9">
    <source>
        <dbReference type="ARBA" id="ARBA00022842"/>
    </source>
</evidence>
<dbReference type="InterPro" id="IPR050124">
    <property type="entry name" value="tRNA_CCA-adding_enzyme"/>
</dbReference>
<keyword evidence="10 12" id="KW-0694">RNA-binding</keyword>
<feature type="domain" description="tRNA nucleotidyltransferase/poly(A) polymerase RNA and SrmB- binding" evidence="14">
    <location>
        <begin position="154"/>
        <end position="213"/>
    </location>
</feature>
<dbReference type="InterPro" id="IPR043519">
    <property type="entry name" value="NT_sf"/>
</dbReference>
<organism evidence="15">
    <name type="scientific">Polynucleobacter sp. UK-FUSCHL-C3</name>
    <dbReference type="NCBI Taxonomy" id="2955208"/>
    <lineage>
        <taxon>Bacteria</taxon>
        <taxon>Pseudomonadati</taxon>
        <taxon>Pseudomonadota</taxon>
        <taxon>Betaproteobacteria</taxon>
        <taxon>Burkholderiales</taxon>
        <taxon>Burkholderiaceae</taxon>
        <taxon>Polynucleobacter</taxon>
    </lineage>
</organism>
<keyword evidence="7" id="KW-0692">RNA repair</keyword>
<keyword evidence="5" id="KW-0479">Metal-binding</keyword>
<keyword evidence="6" id="KW-0547">Nucleotide-binding</keyword>
<dbReference type="InterPro" id="IPR032828">
    <property type="entry name" value="PolyA_RNA-bd"/>
</dbReference>
<dbReference type="AlphaFoldDB" id="A0AAU8A1W2"/>
<evidence type="ECO:0000259" key="13">
    <source>
        <dbReference type="Pfam" id="PF01743"/>
    </source>
</evidence>
<dbReference type="Pfam" id="PF01743">
    <property type="entry name" value="PolyA_pol"/>
    <property type="match status" value="1"/>
</dbReference>
<protein>
    <submittedName>
        <fullName evidence="15">Polynucleotide adenylyltransferase</fullName>
    </submittedName>
</protein>
<dbReference type="RefSeq" id="WP_353438735.1">
    <property type="nucleotide sequence ID" value="NZ_CP099959.1"/>
</dbReference>
<proteinExistence type="inferred from homology"/>
<evidence type="ECO:0000256" key="1">
    <source>
        <dbReference type="ARBA" id="ARBA00001946"/>
    </source>
</evidence>
<evidence type="ECO:0000259" key="14">
    <source>
        <dbReference type="Pfam" id="PF12627"/>
    </source>
</evidence>
<gene>
    <name evidence="15" type="ORF">NKE59_09330</name>
</gene>
<dbReference type="GO" id="GO:0042245">
    <property type="term" value="P:RNA repair"/>
    <property type="evidence" value="ECO:0007669"/>
    <property type="project" value="UniProtKB-KW"/>
</dbReference>
<accession>A0AAU8A1W2</accession>
<comment type="similarity">
    <text evidence="12">Belongs to the tRNA nucleotidyltransferase/poly(A) polymerase family.</text>
</comment>
<evidence type="ECO:0000256" key="4">
    <source>
        <dbReference type="ARBA" id="ARBA00022695"/>
    </source>
</evidence>
<keyword evidence="4 15" id="KW-0548">Nucleotidyltransferase</keyword>
<evidence type="ECO:0000256" key="8">
    <source>
        <dbReference type="ARBA" id="ARBA00022840"/>
    </source>
</evidence>
<dbReference type="GO" id="GO:0046872">
    <property type="term" value="F:metal ion binding"/>
    <property type="evidence" value="ECO:0007669"/>
    <property type="project" value="UniProtKB-KW"/>
</dbReference>
<dbReference type="Pfam" id="PF12627">
    <property type="entry name" value="PolyA_pol_RNAbd"/>
    <property type="match status" value="1"/>
</dbReference>
<name>A0AAU8A1W2_9BURK</name>
<evidence type="ECO:0000256" key="10">
    <source>
        <dbReference type="ARBA" id="ARBA00022884"/>
    </source>
</evidence>
<dbReference type="GO" id="GO:0003723">
    <property type="term" value="F:RNA binding"/>
    <property type="evidence" value="ECO:0007669"/>
    <property type="project" value="UniProtKB-KW"/>
</dbReference>
<dbReference type="Gene3D" id="3.30.460.10">
    <property type="entry name" value="Beta Polymerase, domain 2"/>
    <property type="match status" value="1"/>
</dbReference>
<dbReference type="CDD" id="cd05398">
    <property type="entry name" value="NT_ClassII-CCAase"/>
    <property type="match status" value="1"/>
</dbReference>
<dbReference type="GO" id="GO:0016787">
    <property type="term" value="F:hydrolase activity"/>
    <property type="evidence" value="ECO:0007669"/>
    <property type="project" value="UniProtKB-KW"/>
</dbReference>
<evidence type="ECO:0000256" key="7">
    <source>
        <dbReference type="ARBA" id="ARBA00022800"/>
    </source>
</evidence>
<comment type="cofactor">
    <cofactor evidence="1">
        <name>Mg(2+)</name>
        <dbReference type="ChEBI" id="CHEBI:18420"/>
    </cofactor>
</comment>
<keyword evidence="3" id="KW-0819">tRNA processing</keyword>
<evidence type="ECO:0000256" key="11">
    <source>
        <dbReference type="ARBA" id="ARBA00023268"/>
    </source>
</evidence>
<keyword evidence="9" id="KW-0460">Magnesium</keyword>
<dbReference type="InterPro" id="IPR012006">
    <property type="entry name" value="CCA_bact"/>
</dbReference>
<keyword evidence="8" id="KW-0067">ATP-binding</keyword>
<dbReference type="PIRSF" id="PIRSF000813">
    <property type="entry name" value="CCA_bact"/>
    <property type="match status" value="1"/>
</dbReference>
<dbReference type="GO" id="GO:0004810">
    <property type="term" value="F:CCA tRNA nucleotidyltransferase activity"/>
    <property type="evidence" value="ECO:0007669"/>
    <property type="project" value="InterPro"/>
</dbReference>
<evidence type="ECO:0000256" key="3">
    <source>
        <dbReference type="ARBA" id="ARBA00022694"/>
    </source>
</evidence>
<evidence type="ECO:0000256" key="6">
    <source>
        <dbReference type="ARBA" id="ARBA00022741"/>
    </source>
</evidence>
<dbReference type="InterPro" id="IPR002646">
    <property type="entry name" value="PolA_pol_head_dom"/>
</dbReference>
<reference evidence="15" key="1">
    <citation type="submission" date="2022-06" db="EMBL/GenBank/DDBJ databases">
        <title>New Polynucleobacter species.</title>
        <authorList>
            <person name="Hahn M.W."/>
        </authorList>
    </citation>
    <scope>NUCLEOTIDE SEQUENCE</scope>
    <source>
        <strain evidence="15">UK-FUSCHL-C3</strain>
    </source>
</reference>
<feature type="domain" description="Poly A polymerase head" evidence="13">
    <location>
        <begin position="3"/>
        <end position="127"/>
    </location>
</feature>
<evidence type="ECO:0000256" key="2">
    <source>
        <dbReference type="ARBA" id="ARBA00022679"/>
    </source>
</evidence>
<dbReference type="GO" id="GO:0001680">
    <property type="term" value="P:tRNA 3'-terminal CCA addition"/>
    <property type="evidence" value="ECO:0007669"/>
    <property type="project" value="InterPro"/>
</dbReference>
<dbReference type="SUPFAM" id="SSF81301">
    <property type="entry name" value="Nucleotidyltransferase"/>
    <property type="match status" value="1"/>
</dbReference>
<dbReference type="Gene3D" id="1.10.3090.10">
    <property type="entry name" value="cca-adding enzyme, domain 2"/>
    <property type="match status" value="1"/>
</dbReference>
<dbReference type="SUPFAM" id="SSF81891">
    <property type="entry name" value="Poly A polymerase C-terminal region-like"/>
    <property type="match status" value="1"/>
</dbReference>
<evidence type="ECO:0000313" key="15">
    <source>
        <dbReference type="EMBL" id="XCC57666.1"/>
    </source>
</evidence>
<evidence type="ECO:0000256" key="12">
    <source>
        <dbReference type="RuleBase" id="RU003953"/>
    </source>
</evidence>
<dbReference type="PANTHER" id="PTHR47545">
    <property type="entry name" value="MULTIFUNCTIONAL CCA PROTEIN"/>
    <property type="match status" value="1"/>
</dbReference>
<evidence type="ECO:0000256" key="5">
    <source>
        <dbReference type="ARBA" id="ARBA00022723"/>
    </source>
</evidence>
<dbReference type="PANTHER" id="PTHR47545:SF1">
    <property type="entry name" value="MULTIFUNCTIONAL CCA PROTEIN"/>
    <property type="match status" value="1"/>
</dbReference>
<keyword evidence="2 12" id="KW-0808">Transferase</keyword>
<keyword evidence="11" id="KW-0511">Multifunctional enzyme</keyword>